<dbReference type="GO" id="GO:0006508">
    <property type="term" value="P:proteolysis"/>
    <property type="evidence" value="ECO:0007669"/>
    <property type="project" value="UniProtKB-KW"/>
</dbReference>
<dbReference type="InterPro" id="IPR019500">
    <property type="entry name" value="Pep_S46"/>
</dbReference>
<dbReference type="GO" id="GO:0070009">
    <property type="term" value="F:serine-type aminopeptidase activity"/>
    <property type="evidence" value="ECO:0007669"/>
    <property type="project" value="UniProtKB-UniRule"/>
</dbReference>
<evidence type="ECO:0000256" key="1">
    <source>
        <dbReference type="ARBA" id="ARBA00010491"/>
    </source>
</evidence>
<sequence>MLLKSVKSWMLLVLVVLTQQVYATEGMWLPQLLSNLNEKEMKGMGMKISASDIYNINKGSLKDAIVSFGGFCTAEVISSQGLLLTNHHCGYDAIQKHSSLEHNYLDNGFWARTAAEELPNPGLTATFIVRIDDITKAATQNVKAGMTEKERQSVIDKQLAIIKKEVKKESWQDVMIKPFFEGNKYYLFVTETYKDVRLVGAPPSSIGKFGSDTDNWVWPRHTGDFSMFRIYAGKDGKPAPYSQDNVPLKPKYFLPISMKGVKKDDFTMVMGFPGRTTEYLPSEAVKQTVEVLDFSKVEMRDAALKIWDGYMRKNEQIKIQYAAKYASTANAWKKWQGEMLGVKKTDGIAKKQRYEANYNQLLNANPALKQQYAGVLDTLNELYIKINPYAQARDYYNELVKNTEILTAVDKLIALADDAESQGAGQYNTLRDKFMESMKAFYQNYNAGVDKDVFISLMDIYAAKVPANFRSARFNSSWASFTDSRKLADQVYATSNLTSYDKLAAVMQQPQQAALATLAKDPAVQLAIVLREGFREKVAPTLNALQLDINNRQRTYMQAQMDVFAGKKNFYPDANSTLRVTYGKVDGYSPADGVQYDYYTWLDGVMEKYIPGDYEFDVPAKLIELYKNKDYGKYGVNGKMPVCFIASNHTTGGNSGSPALNANGQLIGLNFDRTWEGTMSDINYDPSICRNIMVDIRYVLFIVDKFAGCKRLVDEMKLVN</sequence>
<keyword evidence="5 7" id="KW-0378">Hydrolase</keyword>
<evidence type="ECO:0000256" key="2">
    <source>
        <dbReference type="ARBA" id="ARBA00022438"/>
    </source>
</evidence>
<keyword evidence="9" id="KW-1185">Reference proteome</keyword>
<dbReference type="PANTHER" id="PTHR38469">
    <property type="entry name" value="PERIPLASMIC PEPTIDASE SUBFAMILY S1B"/>
    <property type="match status" value="1"/>
</dbReference>
<dbReference type="InterPro" id="IPR043504">
    <property type="entry name" value="Peptidase_S1_PA_chymotrypsin"/>
</dbReference>
<keyword evidence="6 7" id="KW-0720">Serine protease</keyword>
<dbReference type="InterPro" id="IPR009003">
    <property type="entry name" value="Peptidase_S1_PA"/>
</dbReference>
<organism evidence="8 9">
    <name type="scientific">Chitinophaga dinghuensis</name>
    <dbReference type="NCBI Taxonomy" id="1539050"/>
    <lineage>
        <taxon>Bacteria</taxon>
        <taxon>Pseudomonadati</taxon>
        <taxon>Bacteroidota</taxon>
        <taxon>Chitinophagia</taxon>
        <taxon>Chitinophagales</taxon>
        <taxon>Chitinophagaceae</taxon>
        <taxon>Chitinophaga</taxon>
    </lineage>
</organism>
<proteinExistence type="inferred from homology"/>
<evidence type="ECO:0000256" key="7">
    <source>
        <dbReference type="RuleBase" id="RU366067"/>
    </source>
</evidence>
<comment type="similarity">
    <text evidence="1 7">Belongs to the peptidase S46 family.</text>
</comment>
<dbReference type="RefSeq" id="WP_111590798.1">
    <property type="nucleotide sequence ID" value="NZ_QLMA01000001.1"/>
</dbReference>
<evidence type="ECO:0000256" key="5">
    <source>
        <dbReference type="ARBA" id="ARBA00022801"/>
    </source>
</evidence>
<name>A0A327WFM4_9BACT</name>
<dbReference type="Gene3D" id="2.40.10.10">
    <property type="entry name" value="Trypsin-like serine proteases"/>
    <property type="match status" value="1"/>
</dbReference>
<evidence type="ECO:0000313" key="9">
    <source>
        <dbReference type="Proteomes" id="UP000249819"/>
    </source>
</evidence>
<comment type="caution">
    <text evidence="8">The sequence shown here is derived from an EMBL/GenBank/DDBJ whole genome shotgun (WGS) entry which is preliminary data.</text>
</comment>
<dbReference type="Pfam" id="PF10459">
    <property type="entry name" value="Peptidase_S46"/>
    <property type="match status" value="1"/>
</dbReference>
<keyword evidence="3 7" id="KW-0645">Protease</keyword>
<dbReference type="AlphaFoldDB" id="A0A327WFM4"/>
<evidence type="ECO:0000256" key="6">
    <source>
        <dbReference type="ARBA" id="ARBA00022825"/>
    </source>
</evidence>
<reference evidence="8 9" key="1">
    <citation type="submission" date="2018-06" db="EMBL/GenBank/DDBJ databases">
        <title>Genomic Encyclopedia of Archaeal and Bacterial Type Strains, Phase II (KMG-II): from individual species to whole genera.</title>
        <authorList>
            <person name="Goeker M."/>
        </authorList>
    </citation>
    <scope>NUCLEOTIDE SEQUENCE [LARGE SCALE GENOMIC DNA]</scope>
    <source>
        <strain evidence="8 9">DSM 29821</strain>
    </source>
</reference>
<dbReference type="EC" id="3.4.14.-" evidence="7"/>
<evidence type="ECO:0000256" key="4">
    <source>
        <dbReference type="ARBA" id="ARBA00022729"/>
    </source>
</evidence>
<dbReference type="GO" id="GO:0008239">
    <property type="term" value="F:dipeptidyl-peptidase activity"/>
    <property type="evidence" value="ECO:0007669"/>
    <property type="project" value="UniProtKB-UniRule"/>
</dbReference>
<keyword evidence="2 7" id="KW-0031">Aminopeptidase</keyword>
<dbReference type="SUPFAM" id="SSF50494">
    <property type="entry name" value="Trypsin-like serine proteases"/>
    <property type="match status" value="1"/>
</dbReference>
<accession>A0A327WFM4</accession>
<dbReference type="OrthoDB" id="9805367at2"/>
<evidence type="ECO:0000256" key="3">
    <source>
        <dbReference type="ARBA" id="ARBA00022670"/>
    </source>
</evidence>
<dbReference type="PANTHER" id="PTHR38469:SF1">
    <property type="entry name" value="PERIPLASMIC PEPTIDASE SUBFAMILY S1B"/>
    <property type="match status" value="1"/>
</dbReference>
<dbReference type="GO" id="GO:0043171">
    <property type="term" value="P:peptide catabolic process"/>
    <property type="evidence" value="ECO:0007669"/>
    <property type="project" value="UniProtKB-UniRule"/>
</dbReference>
<keyword evidence="4" id="KW-0732">Signal</keyword>
<gene>
    <name evidence="8" type="ORF">CLV59_101917</name>
</gene>
<evidence type="ECO:0000313" key="8">
    <source>
        <dbReference type="EMBL" id="RAJ88150.1"/>
    </source>
</evidence>
<dbReference type="Proteomes" id="UP000249819">
    <property type="component" value="Unassembled WGS sequence"/>
</dbReference>
<comment type="function">
    <text evidence="7">Catalyzes the removal of dipeptides from the N-terminus of oligopeptides.</text>
</comment>
<dbReference type="EMBL" id="QLMA01000001">
    <property type="protein sequence ID" value="RAJ88150.1"/>
    <property type="molecule type" value="Genomic_DNA"/>
</dbReference>
<protein>
    <recommendedName>
        <fullName evidence="7">Dipeptidyl-peptidase</fullName>
        <ecNumber evidence="7">3.4.14.-</ecNumber>
    </recommendedName>
</protein>